<keyword evidence="3" id="KW-0804">Transcription</keyword>
<feature type="domain" description="HTH tetR-type" evidence="5">
    <location>
        <begin position="21"/>
        <end position="81"/>
    </location>
</feature>
<dbReference type="Pfam" id="PF00440">
    <property type="entry name" value="TetR_N"/>
    <property type="match status" value="1"/>
</dbReference>
<evidence type="ECO:0000256" key="4">
    <source>
        <dbReference type="PROSITE-ProRule" id="PRU00335"/>
    </source>
</evidence>
<dbReference type="GO" id="GO:0003700">
    <property type="term" value="F:DNA-binding transcription factor activity"/>
    <property type="evidence" value="ECO:0007669"/>
    <property type="project" value="TreeGrafter"/>
</dbReference>
<dbReference type="PANTHER" id="PTHR30055">
    <property type="entry name" value="HTH-TYPE TRANSCRIPTIONAL REGULATOR RUTR"/>
    <property type="match status" value="1"/>
</dbReference>
<dbReference type="InterPro" id="IPR023772">
    <property type="entry name" value="DNA-bd_HTH_TetR-type_CS"/>
</dbReference>
<reference evidence="6" key="1">
    <citation type="submission" date="2006-10" db="EMBL/GenBank/DDBJ databases">
        <title>Complete sequence of Solibacter usitatus Ellin6076.</title>
        <authorList>
            <consortium name="US DOE Joint Genome Institute"/>
            <person name="Copeland A."/>
            <person name="Lucas S."/>
            <person name="Lapidus A."/>
            <person name="Barry K."/>
            <person name="Detter J.C."/>
            <person name="Glavina del Rio T."/>
            <person name="Hammon N."/>
            <person name="Israni S."/>
            <person name="Dalin E."/>
            <person name="Tice H."/>
            <person name="Pitluck S."/>
            <person name="Thompson L.S."/>
            <person name="Brettin T."/>
            <person name="Bruce D."/>
            <person name="Han C."/>
            <person name="Tapia R."/>
            <person name="Gilna P."/>
            <person name="Schmutz J."/>
            <person name="Larimer F."/>
            <person name="Land M."/>
            <person name="Hauser L."/>
            <person name="Kyrpides N."/>
            <person name="Mikhailova N."/>
            <person name="Janssen P.H."/>
            <person name="Kuske C.R."/>
            <person name="Richardson P."/>
        </authorList>
    </citation>
    <scope>NUCLEOTIDE SEQUENCE</scope>
    <source>
        <strain evidence="6">Ellin6076</strain>
    </source>
</reference>
<dbReference type="AlphaFoldDB" id="Q022K4"/>
<protein>
    <submittedName>
        <fullName evidence="6">Transcriptional regulator, TetR family</fullName>
    </submittedName>
</protein>
<feature type="DNA-binding region" description="H-T-H motif" evidence="4">
    <location>
        <begin position="44"/>
        <end position="63"/>
    </location>
</feature>
<evidence type="ECO:0000256" key="1">
    <source>
        <dbReference type="ARBA" id="ARBA00023015"/>
    </source>
</evidence>
<dbReference type="InterPro" id="IPR050109">
    <property type="entry name" value="HTH-type_TetR-like_transc_reg"/>
</dbReference>
<dbReference type="FunCoup" id="Q022K4">
    <property type="interactions" value="111"/>
</dbReference>
<keyword evidence="2 4" id="KW-0238">DNA-binding</keyword>
<dbReference type="KEGG" id="sus:Acid_3118"/>
<dbReference type="OrthoDB" id="9780824at2"/>
<dbReference type="PANTHER" id="PTHR30055:SF238">
    <property type="entry name" value="MYCOFACTOCIN BIOSYNTHESIS TRANSCRIPTIONAL REGULATOR MFTR-RELATED"/>
    <property type="match status" value="1"/>
</dbReference>
<dbReference type="InterPro" id="IPR001647">
    <property type="entry name" value="HTH_TetR"/>
</dbReference>
<name>Q022K4_SOLUE</name>
<dbReference type="InterPro" id="IPR041347">
    <property type="entry name" value="MftR_C"/>
</dbReference>
<dbReference type="PRINTS" id="PR00455">
    <property type="entry name" value="HTHTETR"/>
</dbReference>
<evidence type="ECO:0000256" key="2">
    <source>
        <dbReference type="ARBA" id="ARBA00023125"/>
    </source>
</evidence>
<dbReference type="GO" id="GO:0000976">
    <property type="term" value="F:transcription cis-regulatory region binding"/>
    <property type="evidence" value="ECO:0007669"/>
    <property type="project" value="TreeGrafter"/>
</dbReference>
<dbReference type="EMBL" id="CP000473">
    <property type="protein sequence ID" value="ABJ84096.1"/>
    <property type="molecule type" value="Genomic_DNA"/>
</dbReference>
<dbReference type="InterPro" id="IPR009057">
    <property type="entry name" value="Homeodomain-like_sf"/>
</dbReference>
<sequence length="207" mass="23097">MNSQSSQHSANTPSLQIRKQQLVRDAIWDAATDLFAVKGFDETTVEDIAEAAGVSRRSFFRYFASKNDLMAHGMVNYGAELTAAIEACPEKDSLAEVFRKTVLQVARKSAANPRARIILAIVTKYPAAREAELSRFAEVQDLVAKAFARRCRKRGETELTARLLAGLTLQVTGVTVRWWFEQGEPEIQSAVDDALATLEHLICRRRK</sequence>
<dbReference type="STRING" id="234267.Acid_3118"/>
<proteinExistence type="predicted"/>
<dbReference type="Pfam" id="PF17754">
    <property type="entry name" value="TetR_C_14"/>
    <property type="match status" value="1"/>
</dbReference>
<dbReference type="SUPFAM" id="SSF46689">
    <property type="entry name" value="Homeodomain-like"/>
    <property type="match status" value="1"/>
</dbReference>
<gene>
    <name evidence="6" type="ordered locus">Acid_3118</name>
</gene>
<keyword evidence="1" id="KW-0805">Transcription regulation</keyword>
<dbReference type="HOGENOM" id="CLU_069356_2_1_0"/>
<dbReference type="PROSITE" id="PS01081">
    <property type="entry name" value="HTH_TETR_1"/>
    <property type="match status" value="1"/>
</dbReference>
<evidence type="ECO:0000313" key="6">
    <source>
        <dbReference type="EMBL" id="ABJ84096.1"/>
    </source>
</evidence>
<dbReference type="eggNOG" id="COG1309">
    <property type="taxonomic scope" value="Bacteria"/>
</dbReference>
<accession>Q022K4</accession>
<organism evidence="6">
    <name type="scientific">Solibacter usitatus (strain Ellin6076)</name>
    <dbReference type="NCBI Taxonomy" id="234267"/>
    <lineage>
        <taxon>Bacteria</taxon>
        <taxon>Pseudomonadati</taxon>
        <taxon>Acidobacteriota</taxon>
        <taxon>Terriglobia</taxon>
        <taxon>Bryobacterales</taxon>
        <taxon>Solibacteraceae</taxon>
        <taxon>Candidatus Solibacter</taxon>
    </lineage>
</organism>
<dbReference type="PROSITE" id="PS50977">
    <property type="entry name" value="HTH_TETR_2"/>
    <property type="match status" value="1"/>
</dbReference>
<dbReference type="Gene3D" id="1.10.10.60">
    <property type="entry name" value="Homeodomain-like"/>
    <property type="match status" value="1"/>
</dbReference>
<dbReference type="Gene3D" id="1.10.357.10">
    <property type="entry name" value="Tetracycline Repressor, domain 2"/>
    <property type="match status" value="1"/>
</dbReference>
<evidence type="ECO:0000256" key="3">
    <source>
        <dbReference type="ARBA" id="ARBA00023163"/>
    </source>
</evidence>
<evidence type="ECO:0000259" key="5">
    <source>
        <dbReference type="PROSITE" id="PS50977"/>
    </source>
</evidence>
<dbReference type="InParanoid" id="Q022K4"/>